<feature type="transmembrane region" description="Helical" evidence="1">
    <location>
        <begin position="105"/>
        <end position="124"/>
    </location>
</feature>
<keyword evidence="3" id="KW-1185">Reference proteome</keyword>
<accession>A0ABM8CC75</accession>
<keyword evidence="1" id="KW-0472">Membrane</keyword>
<name>A0ABM8CC75_9BURK</name>
<keyword evidence="1" id="KW-0812">Transmembrane</keyword>
<dbReference type="InterPro" id="IPR053824">
    <property type="entry name" value="DUF7010"/>
</dbReference>
<reference evidence="2" key="1">
    <citation type="submission" date="2022-11" db="EMBL/GenBank/DDBJ databases">
        <title>Isolation and characterization of PLA-degrading bacterium Massilia sp. from Antarctic soil.</title>
        <authorList>
            <person name="Sato K."/>
            <person name="Gomez-Fuentes C."/>
            <person name="Ahmad S.A."/>
            <person name="Zulkharnain A."/>
        </authorList>
    </citation>
    <scope>NUCLEOTIDE SEQUENCE</scope>
    <source>
        <strain evidence="2">N-3</strain>
    </source>
</reference>
<protein>
    <submittedName>
        <fullName evidence="2">Uncharacterized protein</fullName>
    </submittedName>
</protein>
<sequence>MQTLTQLRADFDERAKGSMSLPIAGMLVWCVVGVLGIFLSPKAAILALVFATGAIFPLAMAIARLRGEQLLENANPLARLMGVCVLMVNLLWAVHIPLLMRAPEFVPLSLGIALGLHWMVYSWIIGHPLGYRHAILRSAGLVAVWFAFPAHPVSASAVVVVAAYALTIAEMRMRRSALAIPAAAVDSMGA</sequence>
<dbReference type="EMBL" id="AP026966">
    <property type="protein sequence ID" value="BDT60876.1"/>
    <property type="molecule type" value="Genomic_DNA"/>
</dbReference>
<feature type="transmembrane region" description="Helical" evidence="1">
    <location>
        <begin position="77"/>
        <end position="99"/>
    </location>
</feature>
<gene>
    <name evidence="2" type="ORF">MasN3_43700</name>
</gene>
<evidence type="ECO:0000313" key="2">
    <source>
        <dbReference type="EMBL" id="BDT60876.1"/>
    </source>
</evidence>
<keyword evidence="1" id="KW-1133">Transmembrane helix</keyword>
<organism evidence="2 3">
    <name type="scientific">Massilia varians</name>
    <dbReference type="NCBI Taxonomy" id="457921"/>
    <lineage>
        <taxon>Bacteria</taxon>
        <taxon>Pseudomonadati</taxon>
        <taxon>Pseudomonadota</taxon>
        <taxon>Betaproteobacteria</taxon>
        <taxon>Burkholderiales</taxon>
        <taxon>Oxalobacteraceae</taxon>
        <taxon>Telluria group</taxon>
        <taxon>Massilia</taxon>
    </lineage>
</organism>
<feature type="transmembrane region" description="Helical" evidence="1">
    <location>
        <begin position="21"/>
        <end position="39"/>
    </location>
</feature>
<evidence type="ECO:0000313" key="3">
    <source>
        <dbReference type="Proteomes" id="UP001163336"/>
    </source>
</evidence>
<feature type="transmembrane region" description="Helical" evidence="1">
    <location>
        <begin position="45"/>
        <end position="65"/>
    </location>
</feature>
<dbReference type="RefSeq" id="WP_281910254.1">
    <property type="nucleotide sequence ID" value="NZ_AP026966.1"/>
</dbReference>
<dbReference type="Proteomes" id="UP001163336">
    <property type="component" value="Chromosome"/>
</dbReference>
<evidence type="ECO:0000256" key="1">
    <source>
        <dbReference type="SAM" id="Phobius"/>
    </source>
</evidence>
<dbReference type="Pfam" id="PF22765">
    <property type="entry name" value="DUF7010"/>
    <property type="match status" value="1"/>
</dbReference>
<proteinExistence type="predicted"/>
<feature type="transmembrane region" description="Helical" evidence="1">
    <location>
        <begin position="154"/>
        <end position="171"/>
    </location>
</feature>